<evidence type="ECO:0000256" key="1">
    <source>
        <dbReference type="SAM" id="MobiDB-lite"/>
    </source>
</evidence>
<feature type="region of interest" description="Disordered" evidence="1">
    <location>
        <begin position="43"/>
        <end position="82"/>
    </location>
</feature>
<comment type="caution">
    <text evidence="2">The sequence shown here is derived from an EMBL/GenBank/DDBJ whole genome shotgun (WGS) entry which is preliminary data.</text>
</comment>
<dbReference type="Proteomes" id="UP000887013">
    <property type="component" value="Unassembled WGS sequence"/>
</dbReference>
<proteinExistence type="predicted"/>
<dbReference type="EMBL" id="BMAW01015570">
    <property type="protein sequence ID" value="GFT44538.1"/>
    <property type="molecule type" value="Genomic_DNA"/>
</dbReference>
<name>A0A8X6TTD1_NEPPI</name>
<feature type="compositionally biased region" description="Basic and acidic residues" evidence="1">
    <location>
        <begin position="43"/>
        <end position="58"/>
    </location>
</feature>
<sequence>MSKREGPYLILTFRSLVIYEIANPGNPDQVLETSLISALMDYHEPGVDRDNGPVDPLRKTGRPKKLPPGSEPRRQRNQRGSL</sequence>
<evidence type="ECO:0000313" key="2">
    <source>
        <dbReference type="EMBL" id="GFT44538.1"/>
    </source>
</evidence>
<accession>A0A8X6TTD1</accession>
<keyword evidence="3" id="KW-1185">Reference proteome</keyword>
<organism evidence="2 3">
    <name type="scientific">Nephila pilipes</name>
    <name type="common">Giant wood spider</name>
    <name type="synonym">Nephila maculata</name>
    <dbReference type="NCBI Taxonomy" id="299642"/>
    <lineage>
        <taxon>Eukaryota</taxon>
        <taxon>Metazoa</taxon>
        <taxon>Ecdysozoa</taxon>
        <taxon>Arthropoda</taxon>
        <taxon>Chelicerata</taxon>
        <taxon>Arachnida</taxon>
        <taxon>Araneae</taxon>
        <taxon>Araneomorphae</taxon>
        <taxon>Entelegynae</taxon>
        <taxon>Araneoidea</taxon>
        <taxon>Nephilidae</taxon>
        <taxon>Nephila</taxon>
    </lineage>
</organism>
<dbReference type="OrthoDB" id="6436554at2759"/>
<gene>
    <name evidence="2" type="ORF">NPIL_99231</name>
</gene>
<dbReference type="AlphaFoldDB" id="A0A8X6TTD1"/>
<evidence type="ECO:0000313" key="3">
    <source>
        <dbReference type="Proteomes" id="UP000887013"/>
    </source>
</evidence>
<reference evidence="2" key="1">
    <citation type="submission" date="2020-08" db="EMBL/GenBank/DDBJ databases">
        <title>Multicomponent nature underlies the extraordinary mechanical properties of spider dragline silk.</title>
        <authorList>
            <person name="Kono N."/>
            <person name="Nakamura H."/>
            <person name="Mori M."/>
            <person name="Yoshida Y."/>
            <person name="Ohtoshi R."/>
            <person name="Malay A.D."/>
            <person name="Moran D.A.P."/>
            <person name="Tomita M."/>
            <person name="Numata K."/>
            <person name="Arakawa K."/>
        </authorList>
    </citation>
    <scope>NUCLEOTIDE SEQUENCE</scope>
</reference>
<protein>
    <submittedName>
        <fullName evidence="2">Uncharacterized protein</fullName>
    </submittedName>
</protein>